<dbReference type="AlphaFoldDB" id="A0A166J8I1"/>
<reference evidence="2 3" key="1">
    <citation type="journal article" date="2016" name="Mol. Biol. Evol.">
        <title>Comparative Genomics of Early-Diverging Mushroom-Forming Fungi Provides Insights into the Origins of Lignocellulose Decay Capabilities.</title>
        <authorList>
            <person name="Nagy L.G."/>
            <person name="Riley R."/>
            <person name="Tritt A."/>
            <person name="Adam C."/>
            <person name="Daum C."/>
            <person name="Floudas D."/>
            <person name="Sun H."/>
            <person name="Yadav J.S."/>
            <person name="Pangilinan J."/>
            <person name="Larsson K.H."/>
            <person name="Matsuura K."/>
            <person name="Barry K."/>
            <person name="Labutti K."/>
            <person name="Kuo R."/>
            <person name="Ohm R.A."/>
            <person name="Bhattacharya S.S."/>
            <person name="Shirouzu T."/>
            <person name="Yoshinaga Y."/>
            <person name="Martin F.M."/>
            <person name="Grigoriev I.V."/>
            <person name="Hibbett D.S."/>
        </authorList>
    </citation>
    <scope>NUCLEOTIDE SEQUENCE [LARGE SCALE GENOMIC DNA]</scope>
    <source>
        <strain evidence="2 3">CBS 109695</strain>
    </source>
</reference>
<evidence type="ECO:0000313" key="3">
    <source>
        <dbReference type="Proteomes" id="UP000076532"/>
    </source>
</evidence>
<proteinExistence type="predicted"/>
<gene>
    <name evidence="2" type="ORF">FIBSPDRAFT_742134</name>
</gene>
<name>A0A166J8I1_9AGAM</name>
<accession>A0A166J8I1</accession>
<dbReference type="Proteomes" id="UP000076532">
    <property type="component" value="Unassembled WGS sequence"/>
</dbReference>
<feature type="signal peptide" evidence="1">
    <location>
        <begin position="1"/>
        <end position="16"/>
    </location>
</feature>
<sequence>ILGYLIFAALVLLCSACNTEDVMTLVLHYRLVSSGDPLFLFTSFCLRASWHVGGAW</sequence>
<protein>
    <submittedName>
        <fullName evidence="2">Uncharacterized protein</fullName>
    </submittedName>
</protein>
<organism evidence="2 3">
    <name type="scientific">Athelia psychrophila</name>
    <dbReference type="NCBI Taxonomy" id="1759441"/>
    <lineage>
        <taxon>Eukaryota</taxon>
        <taxon>Fungi</taxon>
        <taxon>Dikarya</taxon>
        <taxon>Basidiomycota</taxon>
        <taxon>Agaricomycotina</taxon>
        <taxon>Agaricomycetes</taxon>
        <taxon>Agaricomycetidae</taxon>
        <taxon>Atheliales</taxon>
        <taxon>Atheliaceae</taxon>
        <taxon>Athelia</taxon>
    </lineage>
</organism>
<dbReference type="OrthoDB" id="2653326at2759"/>
<evidence type="ECO:0000313" key="2">
    <source>
        <dbReference type="EMBL" id="KZP20602.1"/>
    </source>
</evidence>
<dbReference type="EMBL" id="KV417554">
    <property type="protein sequence ID" value="KZP20602.1"/>
    <property type="molecule type" value="Genomic_DNA"/>
</dbReference>
<feature type="non-terminal residue" evidence="2">
    <location>
        <position position="1"/>
    </location>
</feature>
<evidence type="ECO:0000256" key="1">
    <source>
        <dbReference type="SAM" id="SignalP"/>
    </source>
</evidence>
<keyword evidence="1" id="KW-0732">Signal</keyword>
<feature type="chain" id="PRO_5007875713" evidence="1">
    <location>
        <begin position="17"/>
        <end position="56"/>
    </location>
</feature>
<keyword evidence="3" id="KW-1185">Reference proteome</keyword>